<proteinExistence type="predicted"/>
<reference evidence="1" key="1">
    <citation type="submission" date="2022-07" db="EMBL/GenBank/DDBJ databases">
        <title>Genome Sequence of Agrocybe chaxingu.</title>
        <authorList>
            <person name="Buettner E."/>
        </authorList>
    </citation>
    <scope>NUCLEOTIDE SEQUENCE</scope>
    <source>
        <strain evidence="1">MP-N11</strain>
    </source>
</reference>
<comment type="caution">
    <text evidence="1">The sequence shown here is derived from an EMBL/GenBank/DDBJ whole genome shotgun (WGS) entry which is preliminary data.</text>
</comment>
<gene>
    <name evidence="1" type="ORF">NLJ89_g7369</name>
</gene>
<dbReference type="EMBL" id="JANKHO010000872">
    <property type="protein sequence ID" value="KAJ3505529.1"/>
    <property type="molecule type" value="Genomic_DNA"/>
</dbReference>
<dbReference type="OrthoDB" id="543373at2759"/>
<evidence type="ECO:0000313" key="1">
    <source>
        <dbReference type="EMBL" id="KAJ3505529.1"/>
    </source>
</evidence>
<dbReference type="Proteomes" id="UP001148786">
    <property type="component" value="Unassembled WGS sequence"/>
</dbReference>
<evidence type="ECO:0000313" key="2">
    <source>
        <dbReference type="Proteomes" id="UP001148786"/>
    </source>
</evidence>
<dbReference type="AlphaFoldDB" id="A0A9W8JXH7"/>
<accession>A0A9W8JXH7</accession>
<sequence length="133" mass="14865">MVSATFLQLINCVSSEHDSIFLESLHKDFSEALLIVGGPEALSLQFHRGIMEATKHQLRFLADKRKPRVVRASSDTADLDCNEMALIEDIKDITLQDIFLSFNSNHPLLVAVSSVRELGLNMYDSDEDVDNEG</sequence>
<protein>
    <submittedName>
        <fullName evidence="1">Uncharacterized protein</fullName>
    </submittedName>
</protein>
<keyword evidence="2" id="KW-1185">Reference proteome</keyword>
<name>A0A9W8JXH7_9AGAR</name>
<organism evidence="1 2">
    <name type="scientific">Agrocybe chaxingu</name>
    <dbReference type="NCBI Taxonomy" id="84603"/>
    <lineage>
        <taxon>Eukaryota</taxon>
        <taxon>Fungi</taxon>
        <taxon>Dikarya</taxon>
        <taxon>Basidiomycota</taxon>
        <taxon>Agaricomycotina</taxon>
        <taxon>Agaricomycetes</taxon>
        <taxon>Agaricomycetidae</taxon>
        <taxon>Agaricales</taxon>
        <taxon>Agaricineae</taxon>
        <taxon>Strophariaceae</taxon>
        <taxon>Agrocybe</taxon>
    </lineage>
</organism>